<dbReference type="EMBL" id="JARKIE010000052">
    <property type="protein sequence ID" value="KAJ7692443.1"/>
    <property type="molecule type" value="Genomic_DNA"/>
</dbReference>
<reference evidence="1" key="1">
    <citation type="submission" date="2023-03" db="EMBL/GenBank/DDBJ databases">
        <title>Massive genome expansion in bonnet fungi (Mycena s.s.) driven by repeated elements and novel gene families across ecological guilds.</title>
        <authorList>
            <consortium name="Lawrence Berkeley National Laboratory"/>
            <person name="Harder C.B."/>
            <person name="Miyauchi S."/>
            <person name="Viragh M."/>
            <person name="Kuo A."/>
            <person name="Thoen E."/>
            <person name="Andreopoulos B."/>
            <person name="Lu D."/>
            <person name="Skrede I."/>
            <person name="Drula E."/>
            <person name="Henrissat B."/>
            <person name="Morin E."/>
            <person name="Kohler A."/>
            <person name="Barry K."/>
            <person name="LaButti K."/>
            <person name="Morin E."/>
            <person name="Salamov A."/>
            <person name="Lipzen A."/>
            <person name="Mereny Z."/>
            <person name="Hegedus B."/>
            <person name="Baldrian P."/>
            <person name="Stursova M."/>
            <person name="Weitz H."/>
            <person name="Taylor A."/>
            <person name="Grigoriev I.V."/>
            <person name="Nagy L.G."/>
            <person name="Martin F."/>
            <person name="Kauserud H."/>
        </authorList>
    </citation>
    <scope>NUCLEOTIDE SEQUENCE</scope>
    <source>
        <strain evidence="1">CBHHK067</strain>
    </source>
</reference>
<keyword evidence="2" id="KW-1185">Reference proteome</keyword>
<feature type="non-terminal residue" evidence="1">
    <location>
        <position position="74"/>
    </location>
</feature>
<evidence type="ECO:0000313" key="2">
    <source>
        <dbReference type="Proteomes" id="UP001221757"/>
    </source>
</evidence>
<name>A0AAD7DIX7_MYCRO</name>
<gene>
    <name evidence="1" type="ORF">B0H17DRAFT_838801</name>
</gene>
<sequence>MRPLVNDMVKNDPKERPTLEQVVDRLETPLAGLSTWKLGSRAREKDEYRILSLPRIVRHWYRRIGFMYRGVPPI</sequence>
<evidence type="ECO:0000313" key="1">
    <source>
        <dbReference type="EMBL" id="KAJ7692443.1"/>
    </source>
</evidence>
<dbReference type="Proteomes" id="UP001221757">
    <property type="component" value="Unassembled WGS sequence"/>
</dbReference>
<evidence type="ECO:0008006" key="3">
    <source>
        <dbReference type="Google" id="ProtNLM"/>
    </source>
</evidence>
<accession>A0AAD7DIX7</accession>
<comment type="caution">
    <text evidence="1">The sequence shown here is derived from an EMBL/GenBank/DDBJ whole genome shotgun (WGS) entry which is preliminary data.</text>
</comment>
<protein>
    <recommendedName>
        <fullName evidence="3">Protein kinase domain-containing protein</fullName>
    </recommendedName>
</protein>
<proteinExistence type="predicted"/>
<organism evidence="1 2">
    <name type="scientific">Mycena rosella</name>
    <name type="common">Pink bonnet</name>
    <name type="synonym">Agaricus rosellus</name>
    <dbReference type="NCBI Taxonomy" id="1033263"/>
    <lineage>
        <taxon>Eukaryota</taxon>
        <taxon>Fungi</taxon>
        <taxon>Dikarya</taxon>
        <taxon>Basidiomycota</taxon>
        <taxon>Agaricomycotina</taxon>
        <taxon>Agaricomycetes</taxon>
        <taxon>Agaricomycetidae</taxon>
        <taxon>Agaricales</taxon>
        <taxon>Marasmiineae</taxon>
        <taxon>Mycenaceae</taxon>
        <taxon>Mycena</taxon>
    </lineage>
</organism>
<dbReference type="AlphaFoldDB" id="A0AAD7DIX7"/>